<evidence type="ECO:0000256" key="10">
    <source>
        <dbReference type="ARBA" id="ARBA00022992"/>
    </source>
</evidence>
<evidence type="ECO:0000256" key="16">
    <source>
        <dbReference type="PROSITE-ProRule" id="PRU10141"/>
    </source>
</evidence>
<dbReference type="GO" id="GO:0030553">
    <property type="term" value="F:cGMP binding"/>
    <property type="evidence" value="ECO:0007669"/>
    <property type="project" value="UniProtKB-KW"/>
</dbReference>
<dbReference type="InterPro" id="IPR018488">
    <property type="entry name" value="cNMP-bd_CS"/>
</dbReference>
<feature type="compositionally biased region" description="Basic and acidic residues" evidence="17">
    <location>
        <begin position="134"/>
        <end position="146"/>
    </location>
</feature>
<evidence type="ECO:0000256" key="12">
    <source>
        <dbReference type="ARBA" id="ARBA00047462"/>
    </source>
</evidence>
<dbReference type="FunFam" id="1.10.510.10:FF:000571">
    <property type="entry name" value="Maternal embryonic leucine zipper kinase"/>
    <property type="match status" value="1"/>
</dbReference>
<dbReference type="InterPro" id="IPR017441">
    <property type="entry name" value="Protein_kinase_ATP_BS"/>
</dbReference>
<organism evidence="21 22">
    <name type="scientific">Heterodera schachtii</name>
    <name type="common">Sugarbeet cyst nematode worm</name>
    <name type="synonym">Tylenchus schachtii</name>
    <dbReference type="NCBI Taxonomy" id="97005"/>
    <lineage>
        <taxon>Eukaryota</taxon>
        <taxon>Metazoa</taxon>
        <taxon>Ecdysozoa</taxon>
        <taxon>Nematoda</taxon>
        <taxon>Chromadorea</taxon>
        <taxon>Rhabditida</taxon>
        <taxon>Tylenchina</taxon>
        <taxon>Tylenchomorpha</taxon>
        <taxon>Tylenchoidea</taxon>
        <taxon>Heteroderidae</taxon>
        <taxon>Heteroderinae</taxon>
        <taxon>Heterodera</taxon>
    </lineage>
</organism>
<evidence type="ECO:0000313" key="22">
    <source>
        <dbReference type="Proteomes" id="UP001620645"/>
    </source>
</evidence>
<keyword evidence="10 13" id="KW-0142">cGMP-binding</keyword>
<accession>A0ABD2JKI5</accession>
<evidence type="ECO:0000256" key="14">
    <source>
        <dbReference type="PIRSR" id="PIRSR000559-1"/>
    </source>
</evidence>
<dbReference type="InterPro" id="IPR011009">
    <property type="entry name" value="Kinase-like_dom_sf"/>
</dbReference>
<evidence type="ECO:0000256" key="3">
    <source>
        <dbReference type="ARBA" id="ARBA00012428"/>
    </source>
</evidence>
<dbReference type="Gene3D" id="3.30.200.20">
    <property type="entry name" value="Phosphorylase Kinase, domain 1"/>
    <property type="match status" value="1"/>
</dbReference>
<reference evidence="21 22" key="1">
    <citation type="submission" date="2024-10" db="EMBL/GenBank/DDBJ databases">
        <authorList>
            <person name="Kim D."/>
        </authorList>
    </citation>
    <scope>NUCLEOTIDE SEQUENCE [LARGE SCALE GENOMIC DNA]</scope>
    <source>
        <strain evidence="21">Taebaek</strain>
    </source>
</reference>
<keyword evidence="22" id="KW-1185">Reference proteome</keyword>
<dbReference type="AlphaFoldDB" id="A0ABD2JKI5"/>
<dbReference type="PROSITE" id="PS50042">
    <property type="entry name" value="CNMP_BINDING_3"/>
    <property type="match status" value="1"/>
</dbReference>
<dbReference type="Gene3D" id="1.10.510.10">
    <property type="entry name" value="Transferase(Phosphotransferase) domain 1"/>
    <property type="match status" value="1"/>
</dbReference>
<comment type="similarity">
    <text evidence="2 13">Belongs to the protein kinase superfamily. AGC Ser/Thr protein kinase family. cGMP subfamily.</text>
</comment>
<feature type="domain" description="AGC-kinase C-terminal" evidence="20">
    <location>
        <begin position="745"/>
        <end position="796"/>
    </location>
</feature>
<sequence length="796" mass="91201">MEWLSRAELLSEIARRDEMIEQLQEEVNVLRRSELDEEEEEKRHRKGRNGREGTEKQGQGLGEGQGNGQGHGEGHGHWEGQGHRKQQGDEQFMTNFRPIGQRQMFPSFDDFTHTRKIAVSAESGQHQQQNEQQRQSEKDKTKDKRTVDTIRSAILSNEFLRQLEKEEIGQMIERMRPVHMEEGTQIVRQGELSSELFVLEAGRVQVTKDRRFIRIMEGPCVFGELAILYHCERTATVIALSHCRLWVLHRTEFHMVMVLNAKSQQEQNFSRLKNCRQLSDLLGEDQIHALAAQVREEFWQFRTKVEQTQIRGRIYVLISGRIIIRRRPSNNSPPELTVLSVGDAIGIDRLIHANGNGQSEISSLFTYSAPFSSDCHYFVDSVEGCTLLAMLAEQVAAKLPQSLCHSHFLHSLKLEHHQGEHPGPHLQQSSSSSSLTDENANDAMGTRPNYEGAAEGQGKDGQITENECAEANERDTAMLGNLELAELKTVSTLGVGGFGRVNLVKHIDTERVYALKVLNKRHVKEMNQVEHVLNERSILLSCHCDFIVRLHKTFRDSERLYMLMEYCPGGEVWTMLRNWGRFDEATARFYCAAALEAFDYLHRRMIIYRDLKPENMLLDIDGNPKLVDFGFAKKLPTEGSRAWTFCGTAEYVAPEVILNKGQDSAVDLWSLGIFMFELLSGSPPFASTDPMHTYNAILRGVQLLAWPRYMGDNARNLICKFCRRDPTQRLGYGRIEDVRQDIWFKNFDFASFRNHSMRPPIRPKVRSLTDTQNFDRYPSTDNFACGSDESGWDDDF</sequence>
<dbReference type="PROSITE" id="PS51285">
    <property type="entry name" value="AGC_KINASE_CTER"/>
    <property type="match status" value="1"/>
</dbReference>
<dbReference type="EC" id="2.7.11.12" evidence="3 13"/>
<feature type="compositionally biased region" description="Basic and acidic residues" evidence="17">
    <location>
        <begin position="72"/>
        <end position="87"/>
    </location>
</feature>
<evidence type="ECO:0000256" key="15">
    <source>
        <dbReference type="PIRSR" id="PIRSR000559-2"/>
    </source>
</evidence>
<feature type="region of interest" description="Disordered" evidence="17">
    <location>
        <begin position="121"/>
        <end position="146"/>
    </location>
</feature>
<dbReference type="InterPro" id="IPR014710">
    <property type="entry name" value="RmlC-like_jellyroll"/>
</dbReference>
<keyword evidence="9 13" id="KW-0067">ATP-binding</keyword>
<proteinExistence type="inferred from homology"/>
<evidence type="ECO:0000259" key="19">
    <source>
        <dbReference type="PROSITE" id="PS50042"/>
    </source>
</evidence>
<dbReference type="SMART" id="SM00100">
    <property type="entry name" value="cNMP"/>
    <property type="match status" value="1"/>
</dbReference>
<keyword evidence="4 13" id="KW-0723">Serine/threonine-protein kinase</keyword>
<feature type="active site" description="Proton acceptor" evidence="14">
    <location>
        <position position="610"/>
    </location>
</feature>
<evidence type="ECO:0000256" key="1">
    <source>
        <dbReference type="ARBA" id="ARBA00001946"/>
    </source>
</evidence>
<evidence type="ECO:0000256" key="6">
    <source>
        <dbReference type="ARBA" id="ARBA00022679"/>
    </source>
</evidence>
<dbReference type="PROSITE" id="PS00889">
    <property type="entry name" value="CNMP_BINDING_2"/>
    <property type="match status" value="1"/>
</dbReference>
<dbReference type="PROSITE" id="PS00108">
    <property type="entry name" value="PROTEIN_KINASE_ST"/>
    <property type="match status" value="1"/>
</dbReference>
<dbReference type="InterPro" id="IPR000719">
    <property type="entry name" value="Prot_kinase_dom"/>
</dbReference>
<name>A0ABD2JKI5_HETSC</name>
<dbReference type="CDD" id="cd05572">
    <property type="entry name" value="STKc_cGK"/>
    <property type="match status" value="1"/>
</dbReference>
<dbReference type="GO" id="GO:0004692">
    <property type="term" value="F:cGMP-dependent protein kinase activity"/>
    <property type="evidence" value="ECO:0007669"/>
    <property type="project" value="UniProtKB-EC"/>
</dbReference>
<feature type="domain" description="Protein kinase" evidence="18">
    <location>
        <begin position="487"/>
        <end position="744"/>
    </location>
</feature>
<dbReference type="Pfam" id="PF00027">
    <property type="entry name" value="cNMP_binding"/>
    <property type="match status" value="1"/>
</dbReference>
<evidence type="ECO:0000256" key="5">
    <source>
        <dbReference type="ARBA" id="ARBA00022535"/>
    </source>
</evidence>
<evidence type="ECO:0000256" key="11">
    <source>
        <dbReference type="ARBA" id="ARBA00047298"/>
    </source>
</evidence>
<feature type="domain" description="Cyclic nucleotide-binding" evidence="19">
    <location>
        <begin position="159"/>
        <end position="257"/>
    </location>
</feature>
<dbReference type="PIRSF" id="PIRSF000559">
    <property type="entry name" value="cGMP-dep_kinase"/>
    <property type="match status" value="1"/>
</dbReference>
<dbReference type="PANTHER" id="PTHR24353">
    <property type="entry name" value="CYCLIC NUCLEOTIDE-DEPENDENT PROTEIN KINASE"/>
    <property type="match status" value="1"/>
</dbReference>
<comment type="caution">
    <text evidence="21">The sequence shown here is derived from an EMBL/GenBank/DDBJ whole genome shotgun (WGS) entry which is preliminary data.</text>
</comment>
<protein>
    <recommendedName>
        <fullName evidence="3 13">cGMP-dependent protein kinase</fullName>
        <ecNumber evidence="3 13">2.7.11.12</ecNumber>
    </recommendedName>
</protein>
<evidence type="ECO:0000256" key="13">
    <source>
        <dbReference type="PIRNR" id="PIRNR000559"/>
    </source>
</evidence>
<evidence type="ECO:0000313" key="21">
    <source>
        <dbReference type="EMBL" id="KAL3090953.1"/>
    </source>
</evidence>
<evidence type="ECO:0000259" key="18">
    <source>
        <dbReference type="PROSITE" id="PS50011"/>
    </source>
</evidence>
<dbReference type="EMBL" id="JBICCN010000138">
    <property type="protein sequence ID" value="KAL3090953.1"/>
    <property type="molecule type" value="Genomic_DNA"/>
</dbReference>
<dbReference type="CDD" id="cd00038">
    <property type="entry name" value="CAP_ED"/>
    <property type="match status" value="1"/>
</dbReference>
<dbReference type="Gene3D" id="2.60.120.10">
    <property type="entry name" value="Jelly Rolls"/>
    <property type="match status" value="1"/>
</dbReference>
<dbReference type="SUPFAM" id="SSF51206">
    <property type="entry name" value="cAMP-binding domain-like"/>
    <property type="match status" value="1"/>
</dbReference>
<comment type="catalytic activity">
    <reaction evidence="12">
        <text>L-seryl-[protein] + ATP = O-phospho-L-seryl-[protein] + ADP + H(+)</text>
        <dbReference type="Rhea" id="RHEA:17989"/>
        <dbReference type="Rhea" id="RHEA-COMP:9863"/>
        <dbReference type="Rhea" id="RHEA-COMP:11604"/>
        <dbReference type="ChEBI" id="CHEBI:15378"/>
        <dbReference type="ChEBI" id="CHEBI:29999"/>
        <dbReference type="ChEBI" id="CHEBI:30616"/>
        <dbReference type="ChEBI" id="CHEBI:83421"/>
        <dbReference type="ChEBI" id="CHEBI:456216"/>
        <dbReference type="EC" id="2.7.11.12"/>
    </reaction>
</comment>
<comment type="catalytic activity">
    <reaction evidence="11 13">
        <text>L-threonyl-[protein] + ATP = O-phospho-L-threonyl-[protein] + ADP + H(+)</text>
        <dbReference type="Rhea" id="RHEA:46608"/>
        <dbReference type="Rhea" id="RHEA-COMP:11060"/>
        <dbReference type="Rhea" id="RHEA-COMP:11605"/>
        <dbReference type="ChEBI" id="CHEBI:15378"/>
        <dbReference type="ChEBI" id="CHEBI:30013"/>
        <dbReference type="ChEBI" id="CHEBI:30616"/>
        <dbReference type="ChEBI" id="CHEBI:61977"/>
        <dbReference type="ChEBI" id="CHEBI:456216"/>
        <dbReference type="EC" id="2.7.11.12"/>
    </reaction>
</comment>
<gene>
    <name evidence="21" type="ORF">niasHS_007328</name>
</gene>
<keyword evidence="8 13" id="KW-0418">Kinase</keyword>
<evidence type="ECO:0000256" key="4">
    <source>
        <dbReference type="ARBA" id="ARBA00022527"/>
    </source>
</evidence>
<evidence type="ECO:0000259" key="20">
    <source>
        <dbReference type="PROSITE" id="PS51285"/>
    </source>
</evidence>
<dbReference type="FunFam" id="3.30.200.20:FF:000042">
    <property type="entry name" value="Aurora kinase A"/>
    <property type="match status" value="1"/>
</dbReference>
<dbReference type="InterPro" id="IPR035014">
    <property type="entry name" value="STKc_cGK"/>
</dbReference>
<dbReference type="InterPro" id="IPR002374">
    <property type="entry name" value="cGMP_dep_kinase"/>
</dbReference>
<evidence type="ECO:0000256" key="9">
    <source>
        <dbReference type="ARBA" id="ARBA00022840"/>
    </source>
</evidence>
<dbReference type="InterPro" id="IPR008271">
    <property type="entry name" value="Ser/Thr_kinase_AS"/>
</dbReference>
<evidence type="ECO:0000256" key="8">
    <source>
        <dbReference type="ARBA" id="ARBA00022777"/>
    </source>
</evidence>
<dbReference type="GO" id="GO:0005524">
    <property type="term" value="F:ATP binding"/>
    <property type="evidence" value="ECO:0007669"/>
    <property type="project" value="UniProtKB-UniRule"/>
</dbReference>
<dbReference type="PROSITE" id="PS50011">
    <property type="entry name" value="PROTEIN_KINASE_DOM"/>
    <property type="match status" value="1"/>
</dbReference>
<dbReference type="Proteomes" id="UP001620645">
    <property type="component" value="Unassembled WGS sequence"/>
</dbReference>
<comment type="cofactor">
    <cofactor evidence="1">
        <name>Mg(2+)</name>
        <dbReference type="ChEBI" id="CHEBI:18420"/>
    </cofactor>
</comment>
<dbReference type="SUPFAM" id="SSF56112">
    <property type="entry name" value="Protein kinase-like (PK-like)"/>
    <property type="match status" value="1"/>
</dbReference>
<dbReference type="InterPro" id="IPR000961">
    <property type="entry name" value="AGC-kinase_C"/>
</dbReference>
<evidence type="ECO:0000256" key="17">
    <source>
        <dbReference type="SAM" id="MobiDB-lite"/>
    </source>
</evidence>
<dbReference type="InterPro" id="IPR000595">
    <property type="entry name" value="cNMP-bd_dom"/>
</dbReference>
<feature type="binding site" evidence="15 16">
    <location>
        <position position="516"/>
    </location>
    <ligand>
        <name>ATP</name>
        <dbReference type="ChEBI" id="CHEBI:30616"/>
    </ligand>
</feature>
<feature type="region of interest" description="Disordered" evidence="17">
    <location>
        <begin position="29"/>
        <end position="87"/>
    </location>
</feature>
<feature type="region of interest" description="Disordered" evidence="17">
    <location>
        <begin position="417"/>
        <end position="462"/>
    </location>
</feature>
<dbReference type="PANTHER" id="PTHR24353:SF91">
    <property type="match status" value="1"/>
</dbReference>
<dbReference type="PROSITE" id="PS00107">
    <property type="entry name" value="PROTEIN_KINASE_ATP"/>
    <property type="match status" value="1"/>
</dbReference>
<keyword evidence="5 13" id="KW-0140">cGMP</keyword>
<evidence type="ECO:0000256" key="2">
    <source>
        <dbReference type="ARBA" id="ARBA00006352"/>
    </source>
</evidence>
<keyword evidence="6 13" id="KW-0808">Transferase</keyword>
<keyword evidence="7 13" id="KW-0547">Nucleotide-binding</keyword>
<evidence type="ECO:0000256" key="7">
    <source>
        <dbReference type="ARBA" id="ARBA00022741"/>
    </source>
</evidence>
<feature type="binding site" evidence="15">
    <location>
        <begin position="493"/>
        <end position="501"/>
    </location>
    <ligand>
        <name>ATP</name>
        <dbReference type="ChEBI" id="CHEBI:30616"/>
    </ligand>
</feature>
<dbReference type="Pfam" id="PF00069">
    <property type="entry name" value="Pkinase"/>
    <property type="match status" value="1"/>
</dbReference>
<dbReference type="InterPro" id="IPR018490">
    <property type="entry name" value="cNMP-bd_dom_sf"/>
</dbReference>
<feature type="compositionally biased region" description="Gly residues" evidence="17">
    <location>
        <begin position="59"/>
        <end position="71"/>
    </location>
</feature>
<dbReference type="SMART" id="SM00220">
    <property type="entry name" value="S_TKc"/>
    <property type="match status" value="1"/>
</dbReference>